<dbReference type="PANTHER" id="PTHR46609:SF6">
    <property type="entry name" value="EXONUCLEASE, PHAGE-TYPE_RECB, C-TERMINAL DOMAIN-CONTAINING PROTEIN-RELATED"/>
    <property type="match status" value="1"/>
</dbReference>
<proteinExistence type="predicted"/>
<name>A0A229SDR5_9PSEU</name>
<evidence type="ECO:0000313" key="3">
    <source>
        <dbReference type="EMBL" id="OXM57053.1"/>
    </source>
</evidence>
<reference evidence="3 4" key="1">
    <citation type="submission" date="2017-07" db="EMBL/GenBank/DDBJ databases">
        <title>Amycolatopsis thailandensis Genome sequencing and assembly.</title>
        <authorList>
            <person name="Kaur N."/>
            <person name="Mayilraj S."/>
        </authorList>
    </citation>
    <scope>NUCLEOTIDE SEQUENCE [LARGE SCALE GENOMIC DNA]</scope>
    <source>
        <strain evidence="3 4">JCM 16380</strain>
    </source>
</reference>
<feature type="domain" description="YqaJ viral recombinase" evidence="2">
    <location>
        <begin position="74"/>
        <end position="208"/>
    </location>
</feature>
<protein>
    <recommendedName>
        <fullName evidence="2">YqaJ viral recombinase domain-containing protein</fullName>
    </recommendedName>
</protein>
<dbReference type="InterPro" id="IPR011604">
    <property type="entry name" value="PDDEXK-like_dom_sf"/>
</dbReference>
<comment type="caution">
    <text evidence="3">The sequence shown here is derived from an EMBL/GenBank/DDBJ whole genome shotgun (WGS) entry which is preliminary data.</text>
</comment>
<dbReference type="Proteomes" id="UP000215223">
    <property type="component" value="Unassembled WGS sequence"/>
</dbReference>
<dbReference type="OrthoDB" id="3197230at2"/>
<accession>A0A229SDR5</accession>
<dbReference type="NCBIfam" id="TIGR03033">
    <property type="entry name" value="phage_rel_nuc"/>
    <property type="match status" value="1"/>
</dbReference>
<dbReference type="AlphaFoldDB" id="A0A229SDR5"/>
<gene>
    <name evidence="3" type="ORF">CFP71_09970</name>
</gene>
<evidence type="ECO:0000256" key="1">
    <source>
        <dbReference type="SAM" id="MobiDB-lite"/>
    </source>
</evidence>
<dbReference type="InterPro" id="IPR011335">
    <property type="entry name" value="Restrct_endonuc-II-like"/>
</dbReference>
<dbReference type="InterPro" id="IPR051703">
    <property type="entry name" value="NF-kappa-B_Signaling_Reg"/>
</dbReference>
<dbReference type="PANTHER" id="PTHR46609">
    <property type="entry name" value="EXONUCLEASE, PHAGE-TYPE/RECB, C-TERMINAL DOMAIN-CONTAINING PROTEIN"/>
    <property type="match status" value="1"/>
</dbReference>
<evidence type="ECO:0000259" key="2">
    <source>
        <dbReference type="Pfam" id="PF09588"/>
    </source>
</evidence>
<dbReference type="Gene3D" id="3.90.320.10">
    <property type="match status" value="1"/>
</dbReference>
<keyword evidence="4" id="KW-1185">Reference proteome</keyword>
<dbReference type="SUPFAM" id="SSF52980">
    <property type="entry name" value="Restriction endonuclease-like"/>
    <property type="match status" value="1"/>
</dbReference>
<organism evidence="3 4">
    <name type="scientific">Amycolatopsis thailandensis</name>
    <dbReference type="NCBI Taxonomy" id="589330"/>
    <lineage>
        <taxon>Bacteria</taxon>
        <taxon>Bacillati</taxon>
        <taxon>Actinomycetota</taxon>
        <taxon>Actinomycetes</taxon>
        <taxon>Pseudonocardiales</taxon>
        <taxon>Pseudonocardiaceae</taxon>
        <taxon>Amycolatopsis</taxon>
    </lineage>
</organism>
<evidence type="ECO:0000313" key="4">
    <source>
        <dbReference type="Proteomes" id="UP000215223"/>
    </source>
</evidence>
<dbReference type="InterPro" id="IPR017482">
    <property type="entry name" value="Lambda-type_endonuclease"/>
</dbReference>
<dbReference type="EMBL" id="NMQT01000031">
    <property type="protein sequence ID" value="OXM57053.1"/>
    <property type="molecule type" value="Genomic_DNA"/>
</dbReference>
<feature type="region of interest" description="Disordered" evidence="1">
    <location>
        <begin position="1"/>
        <end position="55"/>
    </location>
</feature>
<sequence>MTPVGPARGLDTGPRTGRPVAPPPGRRNRPKASSAVTAPPISPPTPRSTAPPTGPCWTCPDGKLVLPASASHAQWLARRRDGIGASDASTVGGVNPWSDLTKLYADKVHGISAPDNDVMRVGRDLEGYVLFRFREATGLQTRRVGMLASREHPWMLASLDGLSSDGGVVEAKTTTSAYLHEWTDAYGNESVPRHYLLQVQWQLKVSGRAHGWLACLFLDTRKFVYRRVERDDELITLLVEMGGDFWHDHVLPQVAPPLDPGAGPILRRLHPTVDAASREGGEAAAVALRRQARIKAHIKDLEAELDGVLAELFAITGDAETLTVHGEPAATWRHTGRFDQAAWRAETDPDVVRAYTRDQEVIDWRAVVADRPADNRFRARVFLPKHDVA</sequence>
<dbReference type="Pfam" id="PF09588">
    <property type="entry name" value="YqaJ"/>
    <property type="match status" value="1"/>
</dbReference>
<dbReference type="InterPro" id="IPR019080">
    <property type="entry name" value="YqaJ_viral_recombinase"/>
</dbReference>